<feature type="transmembrane region" description="Helical" evidence="1">
    <location>
        <begin position="61"/>
        <end position="82"/>
    </location>
</feature>
<keyword evidence="1" id="KW-0472">Membrane</keyword>
<feature type="transmembrane region" description="Helical" evidence="1">
    <location>
        <begin position="33"/>
        <end position="55"/>
    </location>
</feature>
<feature type="transmembrane region" description="Helical" evidence="1">
    <location>
        <begin position="6"/>
        <end position="26"/>
    </location>
</feature>
<keyword evidence="1" id="KW-0812">Transmembrane</keyword>
<organism evidence="2">
    <name type="scientific">bioreactor metagenome</name>
    <dbReference type="NCBI Taxonomy" id="1076179"/>
    <lineage>
        <taxon>unclassified sequences</taxon>
        <taxon>metagenomes</taxon>
        <taxon>ecological metagenomes</taxon>
    </lineage>
</organism>
<feature type="transmembrane region" description="Helical" evidence="1">
    <location>
        <begin position="94"/>
        <end position="118"/>
    </location>
</feature>
<feature type="transmembrane region" description="Helical" evidence="1">
    <location>
        <begin position="174"/>
        <end position="196"/>
    </location>
</feature>
<name>A0A645DH02_9ZZZZ</name>
<protein>
    <submittedName>
        <fullName evidence="2">Uncharacterized protein</fullName>
    </submittedName>
</protein>
<proteinExistence type="predicted"/>
<accession>A0A645DH02</accession>
<sequence length="222" mass="23482">MTLNADLIWMIVSFVLTMLVFSYLFGDNPAFRIATAILVGVSAGYFTVLVVYQVLLPRLVVPLLQGSVLSLAPLFLSGLLLTKLSPRLSRLGNLSMAYLVGAGAAVAIGGAVLGTLFTQVKGAVGSLPSLADTGSQNWWLLLEGGFILLGTIASLVYFNFGTRQKEGSAAKRPVVVSFFAIIGQFFIAVTLGAVFAGVMTSAITALIERSGFIIQAITTWIK</sequence>
<keyword evidence="1" id="KW-1133">Transmembrane helix</keyword>
<gene>
    <name evidence="2" type="ORF">SDC9_135599</name>
</gene>
<evidence type="ECO:0000313" key="2">
    <source>
        <dbReference type="EMBL" id="MPM88495.1"/>
    </source>
</evidence>
<feature type="transmembrane region" description="Helical" evidence="1">
    <location>
        <begin position="138"/>
        <end position="162"/>
    </location>
</feature>
<comment type="caution">
    <text evidence="2">The sequence shown here is derived from an EMBL/GenBank/DDBJ whole genome shotgun (WGS) entry which is preliminary data.</text>
</comment>
<dbReference type="AlphaFoldDB" id="A0A645DH02"/>
<reference evidence="2" key="1">
    <citation type="submission" date="2019-08" db="EMBL/GenBank/DDBJ databases">
        <authorList>
            <person name="Kucharzyk K."/>
            <person name="Murdoch R.W."/>
            <person name="Higgins S."/>
            <person name="Loffler F."/>
        </authorList>
    </citation>
    <scope>NUCLEOTIDE SEQUENCE</scope>
</reference>
<dbReference type="EMBL" id="VSSQ01036107">
    <property type="protein sequence ID" value="MPM88495.1"/>
    <property type="molecule type" value="Genomic_DNA"/>
</dbReference>
<evidence type="ECO:0000256" key="1">
    <source>
        <dbReference type="SAM" id="Phobius"/>
    </source>
</evidence>